<gene>
    <name evidence="10" type="ORF">A45J_2451</name>
</gene>
<evidence type="ECO:0000256" key="4">
    <source>
        <dbReference type="ARBA" id="ARBA00022989"/>
    </source>
</evidence>
<dbReference type="FunFam" id="3.10.580.10:FF:000002">
    <property type="entry name" value="Magnesium/cobalt efflux protein CorC"/>
    <property type="match status" value="1"/>
</dbReference>
<comment type="subcellular location">
    <subcellularLocation>
        <location evidence="1">Membrane</location>
        <topology evidence="1">Multi-pass membrane protein</topology>
    </subcellularLocation>
</comment>
<dbReference type="Gene3D" id="3.30.465.10">
    <property type="match status" value="1"/>
</dbReference>
<evidence type="ECO:0000259" key="8">
    <source>
        <dbReference type="PROSITE" id="PS51371"/>
    </source>
</evidence>
<dbReference type="InterPro" id="IPR044751">
    <property type="entry name" value="Ion_transp-like_CBS"/>
</dbReference>
<dbReference type="PANTHER" id="PTHR22777:SF17">
    <property type="entry name" value="UPF0053 PROTEIN SLL0260"/>
    <property type="match status" value="1"/>
</dbReference>
<name>A0A5J4L7G9_9ZZZZ</name>
<keyword evidence="3" id="KW-0677">Repeat</keyword>
<evidence type="ECO:0000256" key="1">
    <source>
        <dbReference type="ARBA" id="ARBA00004141"/>
    </source>
</evidence>
<dbReference type="InterPro" id="IPR046342">
    <property type="entry name" value="CBS_dom_sf"/>
</dbReference>
<evidence type="ECO:0000313" key="10">
    <source>
        <dbReference type="EMBL" id="GER94687.1"/>
    </source>
</evidence>
<evidence type="ECO:0000256" key="6">
    <source>
        <dbReference type="ARBA" id="ARBA00023136"/>
    </source>
</evidence>
<dbReference type="InterPro" id="IPR002550">
    <property type="entry name" value="CNNM"/>
</dbReference>
<dbReference type="Pfam" id="PF00571">
    <property type="entry name" value="CBS"/>
    <property type="match status" value="2"/>
</dbReference>
<keyword evidence="2 7" id="KW-0812">Transmembrane</keyword>
<accession>A0A5J4L7G9</accession>
<feature type="domain" description="CBS" evidence="8">
    <location>
        <begin position="220"/>
        <end position="281"/>
    </location>
</feature>
<dbReference type="InterPro" id="IPR000644">
    <property type="entry name" value="CBS_dom"/>
</dbReference>
<dbReference type="EMBL" id="BLAB01000001">
    <property type="protein sequence ID" value="GER94687.1"/>
    <property type="molecule type" value="Genomic_DNA"/>
</dbReference>
<protein>
    <submittedName>
        <fullName evidence="10">HlyC/CorC family transporter</fullName>
    </submittedName>
</protein>
<evidence type="ECO:0000256" key="2">
    <source>
        <dbReference type="ARBA" id="ARBA00022692"/>
    </source>
</evidence>
<dbReference type="GO" id="GO:0050660">
    <property type="term" value="F:flavin adenine dinucleotide binding"/>
    <property type="evidence" value="ECO:0007669"/>
    <property type="project" value="InterPro"/>
</dbReference>
<dbReference type="InterPro" id="IPR016169">
    <property type="entry name" value="FAD-bd_PCMH_sub2"/>
</dbReference>
<dbReference type="SMART" id="SM00116">
    <property type="entry name" value="CBS"/>
    <property type="match status" value="2"/>
</dbReference>
<keyword evidence="4 7" id="KW-1133">Transmembrane helix</keyword>
<dbReference type="PROSITE" id="PS51371">
    <property type="entry name" value="CBS"/>
    <property type="match status" value="2"/>
</dbReference>
<dbReference type="SMART" id="SM01091">
    <property type="entry name" value="CorC_HlyC"/>
    <property type="match status" value="1"/>
</dbReference>
<comment type="caution">
    <text evidence="10">The sequence shown here is derived from an EMBL/GenBank/DDBJ whole genome shotgun (WGS) entry which is preliminary data.</text>
</comment>
<keyword evidence="6 7" id="KW-0472">Membrane</keyword>
<evidence type="ECO:0000256" key="3">
    <source>
        <dbReference type="ARBA" id="ARBA00022737"/>
    </source>
</evidence>
<dbReference type="PANTHER" id="PTHR22777">
    <property type="entry name" value="HEMOLYSIN-RELATED"/>
    <property type="match status" value="1"/>
</dbReference>
<evidence type="ECO:0000259" key="9">
    <source>
        <dbReference type="PROSITE" id="PS51846"/>
    </source>
</evidence>
<dbReference type="InterPro" id="IPR036318">
    <property type="entry name" value="FAD-bd_PCMH-like_sf"/>
</dbReference>
<dbReference type="SUPFAM" id="SSF54631">
    <property type="entry name" value="CBS-domain pair"/>
    <property type="match status" value="1"/>
</dbReference>
<feature type="transmembrane region" description="Helical" evidence="7">
    <location>
        <begin position="6"/>
        <end position="28"/>
    </location>
</feature>
<dbReference type="PROSITE" id="PS51846">
    <property type="entry name" value="CNNM"/>
    <property type="match status" value="1"/>
</dbReference>
<feature type="domain" description="CNNM transmembrane" evidence="9">
    <location>
        <begin position="1"/>
        <end position="201"/>
    </location>
</feature>
<sequence>MWSNILFILIFIFINGFFAASEIAVVTIRRSRIKQLVEEGKKNAEILNKLKESPDRFLATIQIGVTLAGALASAIGGAAAVEVIKPILKTVPIPFIAVSSEAIAIGVVVICITYFSLIFGELIPKSIALSNPEGVGLFTAPVINRISNLANILVTILTSSTNMLLKPFGKKAFTERGYITEEEVKMLIEEGGERGVFELEEKELIHSVFEFTDTFAKEVMKPVTQMVVININMPIDEIKTIIAEEKFSRYPVIGKDINDIRGILYAKDFYNILSKTGSVDIHKIIKPPMFIPETMKISILLREMQKKRIHMAIVIDEYGAVSGLVTMEDLLEEIVGEIRDEYDIESPVIRLSDGSIIIDASISVSDLSEDYNIEIPSSPEYETLGGFIITYLQRIPQTGDMIEINDKRLKVIEMVGQRIAKVKMEKIDKG</sequence>
<organism evidence="10">
    <name type="scientific">hot springs metagenome</name>
    <dbReference type="NCBI Taxonomy" id="433727"/>
    <lineage>
        <taxon>unclassified sequences</taxon>
        <taxon>metagenomes</taxon>
        <taxon>ecological metagenomes</taxon>
    </lineage>
</organism>
<dbReference type="Pfam" id="PF01595">
    <property type="entry name" value="CNNM"/>
    <property type="match status" value="1"/>
</dbReference>
<keyword evidence="5" id="KW-0129">CBS domain</keyword>
<evidence type="ECO:0000256" key="5">
    <source>
        <dbReference type="ARBA" id="ARBA00023122"/>
    </source>
</evidence>
<feature type="transmembrane region" description="Helical" evidence="7">
    <location>
        <begin position="93"/>
        <end position="117"/>
    </location>
</feature>
<dbReference type="InterPro" id="IPR005170">
    <property type="entry name" value="Transptr-assoc_dom"/>
</dbReference>
<feature type="domain" description="CBS" evidence="8">
    <location>
        <begin position="284"/>
        <end position="341"/>
    </location>
</feature>
<proteinExistence type="predicted"/>
<dbReference type="GO" id="GO:0005886">
    <property type="term" value="C:plasma membrane"/>
    <property type="evidence" value="ECO:0007669"/>
    <property type="project" value="TreeGrafter"/>
</dbReference>
<evidence type="ECO:0000256" key="7">
    <source>
        <dbReference type="SAM" id="Phobius"/>
    </source>
</evidence>
<dbReference type="Gene3D" id="3.10.580.10">
    <property type="entry name" value="CBS-domain"/>
    <property type="match status" value="1"/>
</dbReference>
<reference evidence="10" key="1">
    <citation type="submission" date="2019-10" db="EMBL/GenBank/DDBJ databases">
        <title>Metagenomic sequencing of thiosulfate-disproportionating enrichment culture.</title>
        <authorList>
            <person name="Umezawa K."/>
            <person name="Kojima H."/>
            <person name="Fukui M."/>
        </authorList>
    </citation>
    <scope>NUCLEOTIDE SEQUENCE</scope>
    <source>
        <strain evidence="10">45J</strain>
    </source>
</reference>
<dbReference type="AlphaFoldDB" id="A0A5J4L7G9"/>
<dbReference type="Pfam" id="PF03471">
    <property type="entry name" value="CorC_HlyC"/>
    <property type="match status" value="1"/>
</dbReference>
<dbReference type="SUPFAM" id="SSF56176">
    <property type="entry name" value="FAD-binding/transporter-associated domain-like"/>
    <property type="match status" value="1"/>
</dbReference>
<dbReference type="CDD" id="cd04590">
    <property type="entry name" value="CBS_pair_CorC_HlyC_assoc"/>
    <property type="match status" value="1"/>
</dbReference>
<feature type="transmembrane region" description="Helical" evidence="7">
    <location>
        <begin position="57"/>
        <end position="81"/>
    </location>
</feature>